<dbReference type="Proteomes" id="UP001420932">
    <property type="component" value="Unassembled WGS sequence"/>
</dbReference>
<sequence length="168" mass="17890">MGGGRRSGGGYDRLGRRPGGGARGGTGDLAPNAACAPCPPSPPPAAALLPPTAAPAPVSRRSRSRQPPRIVTWRERFRFHDLVRSTGSANESNLSLSLSPSDDLFFRGRFVTIEESSSSSSSLSSDSCGPVYGRVVSEERRFYAKRFRLEERRLAGAAASGGGRWQGR</sequence>
<evidence type="ECO:0000313" key="3">
    <source>
        <dbReference type="Proteomes" id="UP001420932"/>
    </source>
</evidence>
<feature type="region of interest" description="Disordered" evidence="1">
    <location>
        <begin position="1"/>
        <end position="70"/>
    </location>
</feature>
<accession>A0AAP0IFJ0</accession>
<comment type="caution">
    <text evidence="2">The sequence shown here is derived from an EMBL/GenBank/DDBJ whole genome shotgun (WGS) entry which is preliminary data.</text>
</comment>
<organism evidence="2 3">
    <name type="scientific">Stephania yunnanensis</name>
    <dbReference type="NCBI Taxonomy" id="152371"/>
    <lineage>
        <taxon>Eukaryota</taxon>
        <taxon>Viridiplantae</taxon>
        <taxon>Streptophyta</taxon>
        <taxon>Embryophyta</taxon>
        <taxon>Tracheophyta</taxon>
        <taxon>Spermatophyta</taxon>
        <taxon>Magnoliopsida</taxon>
        <taxon>Ranunculales</taxon>
        <taxon>Menispermaceae</taxon>
        <taxon>Menispermoideae</taxon>
        <taxon>Cissampelideae</taxon>
        <taxon>Stephania</taxon>
    </lineage>
</organism>
<keyword evidence="3" id="KW-1185">Reference proteome</keyword>
<evidence type="ECO:0000256" key="1">
    <source>
        <dbReference type="SAM" id="MobiDB-lite"/>
    </source>
</evidence>
<dbReference type="EMBL" id="JBBNAF010000009">
    <property type="protein sequence ID" value="KAK9114372.1"/>
    <property type="molecule type" value="Genomic_DNA"/>
</dbReference>
<evidence type="ECO:0000313" key="2">
    <source>
        <dbReference type="EMBL" id="KAK9114372.1"/>
    </source>
</evidence>
<dbReference type="AlphaFoldDB" id="A0AAP0IFJ0"/>
<reference evidence="2 3" key="1">
    <citation type="submission" date="2024-01" db="EMBL/GenBank/DDBJ databases">
        <title>Genome assemblies of Stephania.</title>
        <authorList>
            <person name="Yang L."/>
        </authorList>
    </citation>
    <scope>NUCLEOTIDE SEQUENCE [LARGE SCALE GENOMIC DNA]</scope>
    <source>
        <strain evidence="2">YNDBR</strain>
        <tissue evidence="2">Leaf</tissue>
    </source>
</reference>
<name>A0AAP0IFJ0_9MAGN</name>
<proteinExistence type="predicted"/>
<protein>
    <submittedName>
        <fullName evidence="2">Uncharacterized protein</fullName>
    </submittedName>
</protein>
<feature type="compositionally biased region" description="Low complexity" evidence="1">
    <location>
        <begin position="46"/>
        <end position="59"/>
    </location>
</feature>
<feature type="compositionally biased region" description="Gly residues" evidence="1">
    <location>
        <begin position="1"/>
        <end position="27"/>
    </location>
</feature>
<gene>
    <name evidence="2" type="ORF">Syun_021169</name>
</gene>